<reference evidence="1" key="1">
    <citation type="journal article" date="2021" name="Sci. Adv.">
        <title>The American lobster genome reveals insights on longevity, neural, and immune adaptations.</title>
        <authorList>
            <person name="Polinski J.M."/>
            <person name="Zimin A.V."/>
            <person name="Clark K.F."/>
            <person name="Kohn A.B."/>
            <person name="Sadowski N."/>
            <person name="Timp W."/>
            <person name="Ptitsyn A."/>
            <person name="Khanna P."/>
            <person name="Romanova D.Y."/>
            <person name="Williams P."/>
            <person name="Greenwood S.J."/>
            <person name="Moroz L.L."/>
            <person name="Walt D.R."/>
            <person name="Bodnar A.G."/>
        </authorList>
    </citation>
    <scope>NUCLEOTIDE SEQUENCE</scope>
    <source>
        <strain evidence="1">GMGI-L3</strain>
    </source>
</reference>
<name>A0A8J5N060_HOMAM</name>
<accession>A0A8J5N060</accession>
<dbReference type="Proteomes" id="UP000747542">
    <property type="component" value="Unassembled WGS sequence"/>
</dbReference>
<protein>
    <submittedName>
        <fullName evidence="1">Uncharacterized protein</fullName>
    </submittedName>
</protein>
<gene>
    <name evidence="1" type="ORF">Hamer_G023651</name>
</gene>
<dbReference type="EMBL" id="JAHLQT010014229">
    <property type="protein sequence ID" value="KAG7170420.1"/>
    <property type="molecule type" value="Genomic_DNA"/>
</dbReference>
<evidence type="ECO:0000313" key="2">
    <source>
        <dbReference type="Proteomes" id="UP000747542"/>
    </source>
</evidence>
<organism evidence="1 2">
    <name type="scientific">Homarus americanus</name>
    <name type="common">American lobster</name>
    <dbReference type="NCBI Taxonomy" id="6706"/>
    <lineage>
        <taxon>Eukaryota</taxon>
        <taxon>Metazoa</taxon>
        <taxon>Ecdysozoa</taxon>
        <taxon>Arthropoda</taxon>
        <taxon>Crustacea</taxon>
        <taxon>Multicrustacea</taxon>
        <taxon>Malacostraca</taxon>
        <taxon>Eumalacostraca</taxon>
        <taxon>Eucarida</taxon>
        <taxon>Decapoda</taxon>
        <taxon>Pleocyemata</taxon>
        <taxon>Astacidea</taxon>
        <taxon>Nephropoidea</taxon>
        <taxon>Nephropidae</taxon>
        <taxon>Homarus</taxon>
    </lineage>
</organism>
<comment type="caution">
    <text evidence="1">The sequence shown here is derived from an EMBL/GenBank/DDBJ whole genome shotgun (WGS) entry which is preliminary data.</text>
</comment>
<feature type="non-terminal residue" evidence="1">
    <location>
        <position position="82"/>
    </location>
</feature>
<feature type="non-terminal residue" evidence="1">
    <location>
        <position position="1"/>
    </location>
</feature>
<sequence length="82" mass="9022">RRVRAVGPARRQHQWALERGRVIRVASARRGAWSVPVDPEKTIFRQRDKVCASYCLVPGVVLTPSLNCTVQLDGPQSGSSPA</sequence>
<dbReference type="AlphaFoldDB" id="A0A8J5N060"/>
<evidence type="ECO:0000313" key="1">
    <source>
        <dbReference type="EMBL" id="KAG7170420.1"/>
    </source>
</evidence>
<keyword evidence="2" id="KW-1185">Reference proteome</keyword>
<proteinExistence type="predicted"/>